<reference evidence="7" key="1">
    <citation type="submission" date="2022-09" db="EMBL/GenBank/DDBJ databases">
        <title>The genome sequence of Tsuneonella sp. YG55.</title>
        <authorList>
            <person name="Liu Y."/>
        </authorList>
    </citation>
    <scope>NUCLEOTIDE SEQUENCE</scope>
    <source>
        <strain evidence="7">YG55</strain>
    </source>
</reference>
<evidence type="ECO:0000259" key="6">
    <source>
        <dbReference type="PROSITE" id="PS51123"/>
    </source>
</evidence>
<dbReference type="CDD" id="cd07185">
    <property type="entry name" value="OmpA_C-like"/>
    <property type="match status" value="1"/>
</dbReference>
<dbReference type="InterPro" id="IPR006664">
    <property type="entry name" value="OMP_bac"/>
</dbReference>
<evidence type="ECO:0000256" key="4">
    <source>
        <dbReference type="PROSITE-ProRule" id="PRU00473"/>
    </source>
</evidence>
<feature type="domain" description="OmpA-like" evidence="6">
    <location>
        <begin position="80"/>
        <end position="194"/>
    </location>
</feature>
<dbReference type="EMBL" id="JAOAMV010000002">
    <property type="protein sequence ID" value="MCT2558438.1"/>
    <property type="molecule type" value="Genomic_DNA"/>
</dbReference>
<sequence length="194" mass="20626">MVRRIATAALVLALGACATTDRVTLLEGEAGHPVGAIAVLGKDGTETVLDAPRMQALLGSETARVRTVDKLDAAIGPLMDSLPLPPASFTITFPNAGARIPGDQMQVLEKIRTELARRPGAQIEVAGFTDSTGTEESNNELSRQRALAITQELRDSGFEIADEDAVGRGEYEARAALGDNVADESYRRVDVIIR</sequence>
<dbReference type="SUPFAM" id="SSF103088">
    <property type="entry name" value="OmpA-like"/>
    <property type="match status" value="1"/>
</dbReference>
<dbReference type="PROSITE" id="PS51257">
    <property type="entry name" value="PROKAR_LIPOPROTEIN"/>
    <property type="match status" value="1"/>
</dbReference>
<proteinExistence type="predicted"/>
<dbReference type="RefSeq" id="WP_259961253.1">
    <property type="nucleotide sequence ID" value="NZ_JAOAMV010000002.1"/>
</dbReference>
<feature type="chain" id="PRO_5040964403" evidence="5">
    <location>
        <begin position="19"/>
        <end position="194"/>
    </location>
</feature>
<dbReference type="InterPro" id="IPR006665">
    <property type="entry name" value="OmpA-like"/>
</dbReference>
<comment type="subcellular location">
    <subcellularLocation>
        <location evidence="1">Cell outer membrane</location>
    </subcellularLocation>
</comment>
<dbReference type="Pfam" id="PF00691">
    <property type="entry name" value="OmpA"/>
    <property type="match status" value="1"/>
</dbReference>
<keyword evidence="3" id="KW-0998">Cell outer membrane</keyword>
<accession>A0A9X3AKW1</accession>
<feature type="signal peptide" evidence="5">
    <location>
        <begin position="1"/>
        <end position="18"/>
    </location>
</feature>
<evidence type="ECO:0000313" key="8">
    <source>
        <dbReference type="Proteomes" id="UP001142648"/>
    </source>
</evidence>
<dbReference type="AlphaFoldDB" id="A0A9X3AKW1"/>
<comment type="caution">
    <text evidence="7">The sequence shown here is derived from an EMBL/GenBank/DDBJ whole genome shotgun (WGS) entry which is preliminary data.</text>
</comment>
<evidence type="ECO:0000256" key="3">
    <source>
        <dbReference type="ARBA" id="ARBA00023237"/>
    </source>
</evidence>
<protein>
    <submittedName>
        <fullName evidence="7">OmpA family protein</fullName>
    </submittedName>
</protein>
<evidence type="ECO:0000313" key="7">
    <source>
        <dbReference type="EMBL" id="MCT2558438.1"/>
    </source>
</evidence>
<dbReference type="PROSITE" id="PS51123">
    <property type="entry name" value="OMPA_2"/>
    <property type="match status" value="1"/>
</dbReference>
<dbReference type="Gene3D" id="3.30.1330.60">
    <property type="entry name" value="OmpA-like domain"/>
    <property type="match status" value="1"/>
</dbReference>
<dbReference type="PANTHER" id="PTHR30329">
    <property type="entry name" value="STATOR ELEMENT OF FLAGELLAR MOTOR COMPLEX"/>
    <property type="match status" value="1"/>
</dbReference>
<dbReference type="InterPro" id="IPR050330">
    <property type="entry name" value="Bact_OuterMem_StrucFunc"/>
</dbReference>
<keyword evidence="5" id="KW-0732">Signal</keyword>
<dbReference type="PANTHER" id="PTHR30329:SF21">
    <property type="entry name" value="LIPOPROTEIN YIAD-RELATED"/>
    <property type="match status" value="1"/>
</dbReference>
<name>A0A9X3AKW1_9SPHN</name>
<evidence type="ECO:0000256" key="2">
    <source>
        <dbReference type="ARBA" id="ARBA00023136"/>
    </source>
</evidence>
<keyword evidence="8" id="KW-1185">Reference proteome</keyword>
<organism evidence="7 8">
    <name type="scientific">Tsuneonella litorea</name>
    <dbReference type="NCBI Taxonomy" id="2976475"/>
    <lineage>
        <taxon>Bacteria</taxon>
        <taxon>Pseudomonadati</taxon>
        <taxon>Pseudomonadota</taxon>
        <taxon>Alphaproteobacteria</taxon>
        <taxon>Sphingomonadales</taxon>
        <taxon>Erythrobacteraceae</taxon>
        <taxon>Tsuneonella</taxon>
    </lineage>
</organism>
<evidence type="ECO:0000256" key="5">
    <source>
        <dbReference type="SAM" id="SignalP"/>
    </source>
</evidence>
<keyword evidence="2 4" id="KW-0472">Membrane</keyword>
<dbReference type="PRINTS" id="PR01021">
    <property type="entry name" value="OMPADOMAIN"/>
</dbReference>
<evidence type="ECO:0000256" key="1">
    <source>
        <dbReference type="ARBA" id="ARBA00004442"/>
    </source>
</evidence>
<dbReference type="GO" id="GO:0009279">
    <property type="term" value="C:cell outer membrane"/>
    <property type="evidence" value="ECO:0007669"/>
    <property type="project" value="UniProtKB-SubCell"/>
</dbReference>
<dbReference type="InterPro" id="IPR036737">
    <property type="entry name" value="OmpA-like_sf"/>
</dbReference>
<gene>
    <name evidence="7" type="ORF">N0B51_05540</name>
</gene>
<dbReference type="Proteomes" id="UP001142648">
    <property type="component" value="Unassembled WGS sequence"/>
</dbReference>